<evidence type="ECO:0000256" key="11">
    <source>
        <dbReference type="RuleBase" id="RU000679"/>
    </source>
</evidence>
<keyword evidence="4 11" id="KW-0812">Transmembrane</keyword>
<dbReference type="GO" id="GO:0015280">
    <property type="term" value="F:ligand-gated sodium channel activity"/>
    <property type="evidence" value="ECO:0007669"/>
    <property type="project" value="TreeGrafter"/>
</dbReference>
<evidence type="ECO:0000256" key="4">
    <source>
        <dbReference type="ARBA" id="ARBA00022692"/>
    </source>
</evidence>
<dbReference type="PRINTS" id="PR01078">
    <property type="entry name" value="AMINACHANNEL"/>
</dbReference>
<evidence type="ECO:0000256" key="3">
    <source>
        <dbReference type="ARBA" id="ARBA00022461"/>
    </source>
</evidence>
<evidence type="ECO:0000256" key="7">
    <source>
        <dbReference type="ARBA" id="ARBA00023065"/>
    </source>
</evidence>
<keyword evidence="8" id="KW-0472">Membrane</keyword>
<dbReference type="Gene3D" id="2.60.470.10">
    <property type="entry name" value="Acid-sensing ion channels like domains"/>
    <property type="match status" value="1"/>
</dbReference>
<dbReference type="PANTHER" id="PTHR11690:SF248">
    <property type="entry name" value="PICKPOCKET 17, ISOFORM A"/>
    <property type="match status" value="1"/>
</dbReference>
<comment type="subcellular location">
    <subcellularLocation>
        <location evidence="1">Membrane</location>
        <topology evidence="1">Multi-pass membrane protein</topology>
    </subcellularLocation>
</comment>
<accession>A0A1I8H5A1</accession>
<dbReference type="AlphaFoldDB" id="A0A1I8H5A1"/>
<keyword evidence="6" id="KW-0915">Sodium</keyword>
<evidence type="ECO:0000313" key="14">
    <source>
        <dbReference type="WBParaSite" id="maker-uti_cns_0004554-snap-gene-0.28-mRNA-1"/>
    </source>
</evidence>
<keyword evidence="13" id="KW-1185">Reference proteome</keyword>
<dbReference type="WBParaSite" id="maker-uti_cns_0004554-snap-gene-0.28-mRNA-1">
    <property type="protein sequence ID" value="maker-uti_cns_0004554-snap-gene-0.28-mRNA-1"/>
    <property type="gene ID" value="maker-uti_cns_0004554-snap-gene-0.28"/>
</dbReference>
<reference evidence="14" key="1">
    <citation type="submission" date="2016-11" db="UniProtKB">
        <authorList>
            <consortium name="WormBaseParasite"/>
        </authorList>
    </citation>
    <scope>IDENTIFICATION</scope>
</reference>
<dbReference type="Proteomes" id="UP000095280">
    <property type="component" value="Unplaced"/>
</dbReference>
<name>A0A1I8H5A1_9PLAT</name>
<evidence type="ECO:0000256" key="2">
    <source>
        <dbReference type="ARBA" id="ARBA00022448"/>
    </source>
</evidence>
<keyword evidence="5" id="KW-1133">Transmembrane helix</keyword>
<evidence type="ECO:0000256" key="10">
    <source>
        <dbReference type="ARBA" id="ARBA00023303"/>
    </source>
</evidence>
<dbReference type="InterPro" id="IPR001873">
    <property type="entry name" value="ENaC"/>
</dbReference>
<evidence type="ECO:0000256" key="1">
    <source>
        <dbReference type="ARBA" id="ARBA00004141"/>
    </source>
</evidence>
<proteinExistence type="inferred from homology"/>
<protein>
    <submittedName>
        <fullName evidence="14">Amiloride-sensitive sodium channel</fullName>
    </submittedName>
</protein>
<keyword evidence="3 11" id="KW-0894">Sodium channel</keyword>
<dbReference type="GO" id="GO:0005886">
    <property type="term" value="C:plasma membrane"/>
    <property type="evidence" value="ECO:0007669"/>
    <property type="project" value="TreeGrafter"/>
</dbReference>
<evidence type="ECO:0000256" key="9">
    <source>
        <dbReference type="ARBA" id="ARBA00023201"/>
    </source>
</evidence>
<keyword evidence="10 11" id="KW-0407">Ion channel</keyword>
<evidence type="ECO:0000256" key="6">
    <source>
        <dbReference type="ARBA" id="ARBA00023053"/>
    </source>
</evidence>
<evidence type="ECO:0000256" key="5">
    <source>
        <dbReference type="ARBA" id="ARBA00022989"/>
    </source>
</evidence>
<keyword evidence="7 11" id="KW-0406">Ion transport</keyword>
<comment type="similarity">
    <text evidence="11">Belongs to the amiloride-sensitive sodium channel (TC 1.A.6) family.</text>
</comment>
<evidence type="ECO:0000256" key="12">
    <source>
        <dbReference type="SAM" id="MobiDB-lite"/>
    </source>
</evidence>
<dbReference type="PANTHER" id="PTHR11690">
    <property type="entry name" value="AMILORIDE-SENSITIVE SODIUM CHANNEL-RELATED"/>
    <property type="match status" value="1"/>
</dbReference>
<dbReference type="Pfam" id="PF00858">
    <property type="entry name" value="ASC"/>
    <property type="match status" value="1"/>
</dbReference>
<keyword evidence="2 11" id="KW-0813">Transport</keyword>
<sequence>YRCSYKTRNWTDYSRKRDTKPPGGGTGESKPPQPDATKYSWMTGNVVSNETSRNLTALGPNVIPDRVGITYTFVDYYNSLTGDWKSSVGYQIGDFLIECSIGDRYCSQRDFTRFMHPLYGNCYTFNAASNGTEPFMVQQTGPLHGLTVTLFIDQTEYVGAVANSAGVSVVVHETNKQPFPEDSGISVSPGQETYIGLKQFFTQRLAAPYSDDCQNNYEEANQLNNMYAVQSNYSLPNVNYSQSACMKTCIQRQVEKRCNCSSPNLPISNPAIDPLYNSSYSICLYEYNSTLSTISDNAKCMTKVEQAAFKYCLANCKKDCE</sequence>
<feature type="region of interest" description="Disordered" evidence="12">
    <location>
        <begin position="13"/>
        <end position="38"/>
    </location>
</feature>
<evidence type="ECO:0000256" key="8">
    <source>
        <dbReference type="ARBA" id="ARBA00023136"/>
    </source>
</evidence>
<keyword evidence="9 11" id="KW-0739">Sodium transport</keyword>
<evidence type="ECO:0000313" key="13">
    <source>
        <dbReference type="Proteomes" id="UP000095280"/>
    </source>
</evidence>
<organism evidence="13 14">
    <name type="scientific">Macrostomum lignano</name>
    <dbReference type="NCBI Taxonomy" id="282301"/>
    <lineage>
        <taxon>Eukaryota</taxon>
        <taxon>Metazoa</taxon>
        <taxon>Spiralia</taxon>
        <taxon>Lophotrochozoa</taxon>
        <taxon>Platyhelminthes</taxon>
        <taxon>Rhabditophora</taxon>
        <taxon>Macrostomorpha</taxon>
        <taxon>Macrostomida</taxon>
        <taxon>Macrostomidae</taxon>
        <taxon>Macrostomum</taxon>
    </lineage>
</organism>